<organism evidence="1 2">
    <name type="scientific">Hygrophoropsis aurantiaca</name>
    <dbReference type="NCBI Taxonomy" id="72124"/>
    <lineage>
        <taxon>Eukaryota</taxon>
        <taxon>Fungi</taxon>
        <taxon>Dikarya</taxon>
        <taxon>Basidiomycota</taxon>
        <taxon>Agaricomycotina</taxon>
        <taxon>Agaricomycetes</taxon>
        <taxon>Agaricomycetidae</taxon>
        <taxon>Boletales</taxon>
        <taxon>Coniophorineae</taxon>
        <taxon>Hygrophoropsidaceae</taxon>
        <taxon>Hygrophoropsis</taxon>
    </lineage>
</organism>
<gene>
    <name evidence="1" type="ORF">BJ138DRAFT_1002129</name>
</gene>
<protein>
    <submittedName>
        <fullName evidence="1">S-adenosyl-L-methionine-dependent methyltransferase</fullName>
    </submittedName>
</protein>
<sequence length="456" mass="50291">MLRLAPKPPFNKVLRLGGAQCLTRCRPPKIRHVQNRTYSVNNRINATEVERILIDSIKAAGPISFSTYMQLCLAHPTHGYYMKPEHEVFGARGDFITSPEVSQVFGELMAVWMLERWMKDAQSKPFRIVELGPGRGTLMADMLRVISQFPSLREKLAGVHLVETSESMRSMQKKTLHTAIPSGQIMWHDAVEDIPLNDGKYTMLAAHEFFDALPVHVLERTQQGWHEVLIALAQDDSASSPPSSPPGNISNNSDITPRWRLVLSPSPTASSTILGLASPRFKTAEVGTRIEVSAASMRTARRIGDLLASDGGCALVVDYGGDHTFGNSIRAFKDHKIVDIFDLPGECDITANVDFALLKEVLGKNVTTYGSIPQGDFLTRLGLRLRVEALKRAASSDLRKDAIETGAQRLVDPLGMGGQYRVMGVTSRIEGDKDREVWPFVDIAAQADTDCINVQS</sequence>
<keyword evidence="1" id="KW-0808">Transferase</keyword>
<reference evidence="1" key="1">
    <citation type="journal article" date="2021" name="New Phytol.">
        <title>Evolutionary innovations through gain and loss of genes in the ectomycorrhizal Boletales.</title>
        <authorList>
            <person name="Wu G."/>
            <person name="Miyauchi S."/>
            <person name="Morin E."/>
            <person name="Kuo A."/>
            <person name="Drula E."/>
            <person name="Varga T."/>
            <person name="Kohler A."/>
            <person name="Feng B."/>
            <person name="Cao Y."/>
            <person name="Lipzen A."/>
            <person name="Daum C."/>
            <person name="Hundley H."/>
            <person name="Pangilinan J."/>
            <person name="Johnson J."/>
            <person name="Barry K."/>
            <person name="LaButti K."/>
            <person name="Ng V."/>
            <person name="Ahrendt S."/>
            <person name="Min B."/>
            <person name="Choi I.G."/>
            <person name="Park H."/>
            <person name="Plett J.M."/>
            <person name="Magnuson J."/>
            <person name="Spatafora J.W."/>
            <person name="Nagy L.G."/>
            <person name="Henrissat B."/>
            <person name="Grigoriev I.V."/>
            <person name="Yang Z.L."/>
            <person name="Xu J."/>
            <person name="Martin F.M."/>
        </authorList>
    </citation>
    <scope>NUCLEOTIDE SEQUENCE</scope>
    <source>
        <strain evidence="1">ATCC 28755</strain>
    </source>
</reference>
<evidence type="ECO:0000313" key="2">
    <source>
        <dbReference type="Proteomes" id="UP000790377"/>
    </source>
</evidence>
<keyword evidence="1" id="KW-0489">Methyltransferase</keyword>
<accession>A0ACB8AJU5</accession>
<proteinExistence type="predicted"/>
<keyword evidence="2" id="KW-1185">Reference proteome</keyword>
<evidence type="ECO:0000313" key="1">
    <source>
        <dbReference type="EMBL" id="KAH7913507.1"/>
    </source>
</evidence>
<dbReference type="EMBL" id="MU267629">
    <property type="protein sequence ID" value="KAH7913507.1"/>
    <property type="molecule type" value="Genomic_DNA"/>
</dbReference>
<dbReference type="Proteomes" id="UP000790377">
    <property type="component" value="Unassembled WGS sequence"/>
</dbReference>
<name>A0ACB8AJU5_9AGAM</name>
<comment type="caution">
    <text evidence="1">The sequence shown here is derived from an EMBL/GenBank/DDBJ whole genome shotgun (WGS) entry which is preliminary data.</text>
</comment>